<protein>
    <submittedName>
        <fullName evidence="2">General transcription factor II-I repeat domain-containing protein 2-like</fullName>
    </submittedName>
</protein>
<gene>
    <name evidence="2" type="primary">LOC115214773</name>
</gene>
<evidence type="ECO:0000313" key="2">
    <source>
        <dbReference type="RefSeq" id="XP_029639663.1"/>
    </source>
</evidence>
<dbReference type="RefSeq" id="XP_029639663.1">
    <property type="nucleotide sequence ID" value="XM_029783803.1"/>
</dbReference>
<name>A0A6P7SNM7_9MOLL</name>
<sequence length="244" mass="28081">MDSKGNESEVLLDEKWKCELVFLVDITAYLNVLDIHLQGRDHMICDMYDAVKAFQVNLRLWKTPIHQLNLFHFPCFQVIPSEVSAMVFLKQHFADQLSVPHTEFAQCFSDFEAQKNNFELLRNLFAISVKTVQIQMELIELKCNGTLKAKYNSVGPAQFTCFTPEALPQLHFHAAQTLSLFGSTYLCKQLFSVTKMKKTSHRSRPTDEHLQSILRVSTTQNFVPNCNELIAKKRCQVYNSDKIA</sequence>
<dbReference type="PANTHER" id="PTHR45913:SF11">
    <property type="entry name" value="EPM2A-INTERACTING PROTEIN 1"/>
    <property type="match status" value="1"/>
</dbReference>
<dbReference type="PANTHER" id="PTHR45913">
    <property type="entry name" value="EPM2A-INTERACTING PROTEIN 1"/>
    <property type="match status" value="1"/>
</dbReference>
<keyword evidence="1" id="KW-1185">Reference proteome</keyword>
<dbReference type="KEGG" id="osn:115214773"/>
<dbReference type="AlphaFoldDB" id="A0A6P7SNM7"/>
<evidence type="ECO:0000313" key="1">
    <source>
        <dbReference type="Proteomes" id="UP000515154"/>
    </source>
</evidence>
<accession>A0A6P7SNM7</accession>
<proteinExistence type="predicted"/>
<reference evidence="2" key="1">
    <citation type="submission" date="2025-08" db="UniProtKB">
        <authorList>
            <consortium name="RefSeq"/>
        </authorList>
    </citation>
    <scope>IDENTIFICATION</scope>
</reference>
<organism evidence="1 2">
    <name type="scientific">Octopus sinensis</name>
    <name type="common">East Asian common octopus</name>
    <dbReference type="NCBI Taxonomy" id="2607531"/>
    <lineage>
        <taxon>Eukaryota</taxon>
        <taxon>Metazoa</taxon>
        <taxon>Spiralia</taxon>
        <taxon>Lophotrochozoa</taxon>
        <taxon>Mollusca</taxon>
        <taxon>Cephalopoda</taxon>
        <taxon>Coleoidea</taxon>
        <taxon>Octopodiformes</taxon>
        <taxon>Octopoda</taxon>
        <taxon>Incirrata</taxon>
        <taxon>Octopodidae</taxon>
        <taxon>Octopus</taxon>
    </lineage>
</organism>
<dbReference type="Proteomes" id="UP000515154">
    <property type="component" value="Linkage group LG8"/>
</dbReference>